<dbReference type="SMART" id="SM00448">
    <property type="entry name" value="REC"/>
    <property type="match status" value="1"/>
</dbReference>
<dbReference type="PANTHER" id="PTHR44591">
    <property type="entry name" value="STRESS RESPONSE REGULATOR PROTEIN 1"/>
    <property type="match status" value="1"/>
</dbReference>
<feature type="modified residue" description="4-aspartylphosphate" evidence="6">
    <location>
        <position position="55"/>
    </location>
</feature>
<keyword evidence="2" id="KW-0902">Two-component regulatory system</keyword>
<dbReference type="InterPro" id="IPR011006">
    <property type="entry name" value="CheY-like_superfamily"/>
</dbReference>
<dbReference type="FunFam" id="3.40.50.2300:FF:000001">
    <property type="entry name" value="DNA-binding response regulator PhoB"/>
    <property type="match status" value="1"/>
</dbReference>
<evidence type="ECO:0000256" key="1">
    <source>
        <dbReference type="ARBA" id="ARBA00022553"/>
    </source>
</evidence>
<keyword evidence="3" id="KW-0805">Transcription regulation</keyword>
<accession>A0A1F7Y174</accession>
<keyword evidence="4" id="KW-0238">DNA-binding</keyword>
<comment type="caution">
    <text evidence="8">The sequence shown here is derived from an EMBL/GenBank/DDBJ whole genome shotgun (WGS) entry which is preliminary data.</text>
</comment>
<evidence type="ECO:0000256" key="4">
    <source>
        <dbReference type="ARBA" id="ARBA00023125"/>
    </source>
</evidence>
<gene>
    <name evidence="8" type="ORF">A2714_01740</name>
</gene>
<dbReference type="Proteomes" id="UP000178419">
    <property type="component" value="Unassembled WGS sequence"/>
</dbReference>
<proteinExistence type="predicted"/>
<dbReference type="Gene3D" id="3.40.50.2300">
    <property type="match status" value="1"/>
</dbReference>
<feature type="domain" description="Response regulatory" evidence="7">
    <location>
        <begin position="6"/>
        <end position="122"/>
    </location>
</feature>
<sequence>MSDTQKILIVEDEPLLLDAIKRKLEKEGYGVTVATDGNEGLVQAFQGHPDLILLDIILPVVDGITVLDRLRKDDWGSKVPVIILTNLSDAEMVNEGREKGVSDYLVKTDWNLNEVVDKVKEKLKVG</sequence>
<evidence type="ECO:0000313" key="8">
    <source>
        <dbReference type="EMBL" id="OGM20418.1"/>
    </source>
</evidence>
<dbReference type="Pfam" id="PF00072">
    <property type="entry name" value="Response_reg"/>
    <property type="match status" value="1"/>
</dbReference>
<evidence type="ECO:0000256" key="3">
    <source>
        <dbReference type="ARBA" id="ARBA00023015"/>
    </source>
</evidence>
<dbReference type="AlphaFoldDB" id="A0A1F7Y174"/>
<evidence type="ECO:0000256" key="5">
    <source>
        <dbReference type="ARBA" id="ARBA00023163"/>
    </source>
</evidence>
<evidence type="ECO:0000259" key="7">
    <source>
        <dbReference type="PROSITE" id="PS50110"/>
    </source>
</evidence>
<evidence type="ECO:0000256" key="6">
    <source>
        <dbReference type="PROSITE-ProRule" id="PRU00169"/>
    </source>
</evidence>
<dbReference type="InterPro" id="IPR050595">
    <property type="entry name" value="Bact_response_regulator"/>
</dbReference>
<keyword evidence="1 6" id="KW-0597">Phosphoprotein</keyword>
<dbReference type="InterPro" id="IPR001789">
    <property type="entry name" value="Sig_transdc_resp-reg_receiver"/>
</dbReference>
<dbReference type="EMBL" id="MGGE01000042">
    <property type="protein sequence ID" value="OGM20418.1"/>
    <property type="molecule type" value="Genomic_DNA"/>
</dbReference>
<protein>
    <recommendedName>
        <fullName evidence="7">Response regulatory domain-containing protein</fullName>
    </recommendedName>
</protein>
<dbReference type="PANTHER" id="PTHR44591:SF3">
    <property type="entry name" value="RESPONSE REGULATORY DOMAIN-CONTAINING PROTEIN"/>
    <property type="match status" value="1"/>
</dbReference>
<dbReference type="CDD" id="cd17574">
    <property type="entry name" value="REC_OmpR"/>
    <property type="match status" value="1"/>
</dbReference>
<dbReference type="GO" id="GO:0003677">
    <property type="term" value="F:DNA binding"/>
    <property type="evidence" value="ECO:0007669"/>
    <property type="project" value="UniProtKB-KW"/>
</dbReference>
<dbReference type="PROSITE" id="PS50110">
    <property type="entry name" value="RESPONSE_REGULATORY"/>
    <property type="match status" value="1"/>
</dbReference>
<name>A0A1F7Y174_9BACT</name>
<dbReference type="GO" id="GO:0000160">
    <property type="term" value="P:phosphorelay signal transduction system"/>
    <property type="evidence" value="ECO:0007669"/>
    <property type="project" value="UniProtKB-KW"/>
</dbReference>
<dbReference type="SUPFAM" id="SSF52172">
    <property type="entry name" value="CheY-like"/>
    <property type="match status" value="1"/>
</dbReference>
<keyword evidence="5" id="KW-0804">Transcription</keyword>
<reference evidence="8 9" key="1">
    <citation type="journal article" date="2016" name="Nat. Commun.">
        <title>Thousands of microbial genomes shed light on interconnected biogeochemical processes in an aquifer system.</title>
        <authorList>
            <person name="Anantharaman K."/>
            <person name="Brown C.T."/>
            <person name="Hug L.A."/>
            <person name="Sharon I."/>
            <person name="Castelle C.J."/>
            <person name="Probst A.J."/>
            <person name="Thomas B.C."/>
            <person name="Singh A."/>
            <person name="Wilkins M.J."/>
            <person name="Karaoz U."/>
            <person name="Brodie E.L."/>
            <person name="Williams K.H."/>
            <person name="Hubbard S.S."/>
            <person name="Banfield J.F."/>
        </authorList>
    </citation>
    <scope>NUCLEOTIDE SEQUENCE [LARGE SCALE GENOMIC DNA]</scope>
</reference>
<evidence type="ECO:0000313" key="9">
    <source>
        <dbReference type="Proteomes" id="UP000178419"/>
    </source>
</evidence>
<evidence type="ECO:0000256" key="2">
    <source>
        <dbReference type="ARBA" id="ARBA00023012"/>
    </source>
</evidence>
<organism evidence="8 9">
    <name type="scientific">Candidatus Woesebacteria bacterium RIFCSPHIGHO2_01_FULL_38_9</name>
    <dbReference type="NCBI Taxonomy" id="1802492"/>
    <lineage>
        <taxon>Bacteria</taxon>
        <taxon>Candidatus Woeseibacteriota</taxon>
    </lineage>
</organism>